<keyword evidence="6" id="KW-1185">Reference proteome</keyword>
<accession>A0A7J6KTA9</accession>
<feature type="non-terminal residue" evidence="5">
    <location>
        <position position="407"/>
    </location>
</feature>
<protein>
    <recommendedName>
        <fullName evidence="3">Carboxylic ester hydrolase</fullName>
        <ecNumber evidence="3">3.1.1.-</ecNumber>
    </recommendedName>
</protein>
<sequence length="407" mass="44303">FGMGVSAYARTKDYTAKNPGRAHSEAVCEDVAGAESKQRDCSSLQATVNCGKRPIISPTVNHFTCRVHTSFGSRLWWALAAAGTAKLRIRLLRACKSFGVFESAWVDRARGPDCGHVTHMENGRLTLFCAAARTSARMTVFTGSGGMDQEKPHAWGLADLETVGLIVDLGSSLRTVRVAVCGSDRPRGEKRHDATEVKRELILQLRDYRMASLVVVRTKNGPVEGIVHRKNLMAAQPRPRDVAAFYGIPFAAPPVGNLRFRPPQPLNETWSVPRLMNETGFSCADREDCLYLDLFAPNDAINSNASLPVFLWVHGGGFAFGVPENGTALASVHNIIVVSIRYRLGHFGFFASPASLSQEGTTGNWGTLDQQFAMKWIQANIAAFGGDHDKVTLAGQSAGAFSVMWHL</sequence>
<dbReference type="PROSITE" id="PS00941">
    <property type="entry name" value="CARBOXYLESTERASE_B_2"/>
    <property type="match status" value="1"/>
</dbReference>
<dbReference type="InterPro" id="IPR050309">
    <property type="entry name" value="Type-B_Carboxylest/Lipase"/>
</dbReference>
<organism evidence="5 6">
    <name type="scientific">Perkinsus chesapeaki</name>
    <name type="common">Clam parasite</name>
    <name type="synonym">Perkinsus andrewsi</name>
    <dbReference type="NCBI Taxonomy" id="330153"/>
    <lineage>
        <taxon>Eukaryota</taxon>
        <taxon>Sar</taxon>
        <taxon>Alveolata</taxon>
        <taxon>Perkinsozoa</taxon>
        <taxon>Perkinsea</taxon>
        <taxon>Perkinsida</taxon>
        <taxon>Perkinsidae</taxon>
        <taxon>Perkinsus</taxon>
    </lineage>
</organism>
<dbReference type="Proteomes" id="UP000591131">
    <property type="component" value="Unassembled WGS sequence"/>
</dbReference>
<dbReference type="EMBL" id="JAAPAO010001283">
    <property type="protein sequence ID" value="KAF4650337.1"/>
    <property type="molecule type" value="Genomic_DNA"/>
</dbReference>
<dbReference type="GO" id="GO:0016787">
    <property type="term" value="F:hydrolase activity"/>
    <property type="evidence" value="ECO:0007669"/>
    <property type="project" value="UniProtKB-KW"/>
</dbReference>
<evidence type="ECO:0000256" key="2">
    <source>
        <dbReference type="ARBA" id="ARBA00022801"/>
    </source>
</evidence>
<dbReference type="InterPro" id="IPR029058">
    <property type="entry name" value="AB_hydrolase_fold"/>
</dbReference>
<evidence type="ECO:0000313" key="5">
    <source>
        <dbReference type="EMBL" id="KAF4650337.1"/>
    </source>
</evidence>
<dbReference type="SUPFAM" id="SSF53474">
    <property type="entry name" value="alpha/beta-Hydrolases"/>
    <property type="match status" value="1"/>
</dbReference>
<dbReference type="Pfam" id="PF00135">
    <property type="entry name" value="COesterase"/>
    <property type="match status" value="1"/>
</dbReference>
<proteinExistence type="inferred from homology"/>
<dbReference type="PROSITE" id="PS00122">
    <property type="entry name" value="CARBOXYLESTERASE_B_1"/>
    <property type="match status" value="1"/>
</dbReference>
<feature type="non-terminal residue" evidence="5">
    <location>
        <position position="1"/>
    </location>
</feature>
<feature type="domain" description="Carboxylesterase type B" evidence="4">
    <location>
        <begin position="215"/>
        <end position="407"/>
    </location>
</feature>
<gene>
    <name evidence="5" type="ORF">FOL47_001232</name>
</gene>
<dbReference type="AlphaFoldDB" id="A0A7J6KTA9"/>
<name>A0A7J6KTA9_PERCH</name>
<dbReference type="EC" id="3.1.1.-" evidence="3"/>
<comment type="similarity">
    <text evidence="1 3">Belongs to the type-B carboxylesterase/lipase family.</text>
</comment>
<evidence type="ECO:0000259" key="4">
    <source>
        <dbReference type="Pfam" id="PF00135"/>
    </source>
</evidence>
<reference evidence="5 6" key="1">
    <citation type="submission" date="2020-04" db="EMBL/GenBank/DDBJ databases">
        <title>Perkinsus chesapeaki whole genome sequence.</title>
        <authorList>
            <person name="Bogema D.R."/>
        </authorList>
    </citation>
    <scope>NUCLEOTIDE SEQUENCE [LARGE SCALE GENOMIC DNA]</scope>
    <source>
        <strain evidence="5">ATCC PRA-425</strain>
    </source>
</reference>
<keyword evidence="2 3" id="KW-0378">Hydrolase</keyword>
<dbReference type="InterPro" id="IPR002018">
    <property type="entry name" value="CarbesteraseB"/>
</dbReference>
<evidence type="ECO:0000256" key="1">
    <source>
        <dbReference type="ARBA" id="ARBA00005964"/>
    </source>
</evidence>
<comment type="caution">
    <text evidence="5">The sequence shown here is derived from an EMBL/GenBank/DDBJ whole genome shotgun (WGS) entry which is preliminary data.</text>
</comment>
<evidence type="ECO:0000313" key="6">
    <source>
        <dbReference type="Proteomes" id="UP000591131"/>
    </source>
</evidence>
<dbReference type="OrthoDB" id="423410at2759"/>
<dbReference type="InterPro" id="IPR019826">
    <property type="entry name" value="Carboxylesterase_B_AS"/>
</dbReference>
<dbReference type="InterPro" id="IPR019819">
    <property type="entry name" value="Carboxylesterase_B_CS"/>
</dbReference>
<evidence type="ECO:0000256" key="3">
    <source>
        <dbReference type="RuleBase" id="RU361235"/>
    </source>
</evidence>
<dbReference type="PANTHER" id="PTHR11559">
    <property type="entry name" value="CARBOXYLESTERASE"/>
    <property type="match status" value="1"/>
</dbReference>
<dbReference type="Gene3D" id="3.40.50.1820">
    <property type="entry name" value="alpha/beta hydrolase"/>
    <property type="match status" value="1"/>
</dbReference>